<dbReference type="Pfam" id="PF13704">
    <property type="entry name" value="Glyco_tranf_2_4"/>
    <property type="match status" value="1"/>
</dbReference>
<dbReference type="SUPFAM" id="SSF53448">
    <property type="entry name" value="Nucleotide-diphospho-sugar transferases"/>
    <property type="match status" value="1"/>
</dbReference>
<dbReference type="EC" id="2.4.-.-" evidence="4"/>
<sequence length="354" mass="40179">MRVLVITTMRNEAPFVLEWIAYHQHIGVTDFLIYSNDCADGTDLLLDRLEARGIISHVRNHAGGKKTVQWRALSKARNHVLAQNADWVYVADVDEFLCIHAGGGHLHDLMAAAPDAEGFAIPWRMFGNNGVQAFEDAPILGQFTRAAPERLLWPWRAVQFKSLYRNDPRYDRLGVHKPRIREREKAGHWVDGNGAAMPAVPGTVALTTGDRYALAQINHYAVGAMDSFLVKSARGKPNHSSDPIDLAYWADRNFNDMEDKRILRHLPAVEERLADLRSDAETARLHDAGVAWRKAKIAELMRQSDSFYLMARLQQMPPTKVLPMQMQRQLLRQLGVVRKLQAERRARAEEDKPL</sequence>
<keyword evidence="3" id="KW-1133">Transmembrane helix</keyword>
<accession>A0ABZ2V1I3</accession>
<keyword evidence="5" id="KW-1185">Reference proteome</keyword>
<reference evidence="5" key="1">
    <citation type="submission" date="2024-04" db="EMBL/GenBank/DDBJ databases">
        <title>Phylogenomic analyses of a clade within the roseobacter group suggest taxonomic reassignments of species of the genera Aestuariivita, Citreicella, Loktanella, Nautella, Pelagibaca, Ruegeria, Thalassobius, Thiobacimonas and Tropicibacter, and the proposal o.</title>
        <authorList>
            <person name="Jeon C.O."/>
        </authorList>
    </citation>
    <scope>NUCLEOTIDE SEQUENCE [LARGE SCALE GENOMIC DNA]</scope>
    <source>
        <strain evidence="5">BS5-3</strain>
    </source>
</reference>
<evidence type="ECO:0000313" key="4">
    <source>
        <dbReference type="EMBL" id="WZC47769.1"/>
    </source>
</evidence>
<dbReference type="InterPro" id="IPR029044">
    <property type="entry name" value="Nucleotide-diphossugar_trans"/>
</dbReference>
<dbReference type="GO" id="GO:0016757">
    <property type="term" value="F:glycosyltransferase activity"/>
    <property type="evidence" value="ECO:0007669"/>
    <property type="project" value="UniProtKB-KW"/>
</dbReference>
<evidence type="ECO:0000256" key="3">
    <source>
        <dbReference type="ARBA" id="ARBA00022989"/>
    </source>
</evidence>
<evidence type="ECO:0000256" key="2">
    <source>
        <dbReference type="ARBA" id="ARBA00022692"/>
    </source>
</evidence>
<dbReference type="PANTHER" id="PTHR21461:SF69">
    <property type="entry name" value="GLYCOSYLTRANSFERASE FAMILY 92 PROTEIN"/>
    <property type="match status" value="1"/>
</dbReference>
<keyword evidence="2" id="KW-0812">Transmembrane</keyword>
<keyword evidence="3" id="KW-0472">Membrane</keyword>
<proteinExistence type="predicted"/>
<gene>
    <name evidence="4" type="ORF">AABB29_12755</name>
</gene>
<dbReference type="RefSeq" id="WP_341365889.1">
    <property type="nucleotide sequence ID" value="NZ_CP150951.2"/>
</dbReference>
<evidence type="ECO:0000256" key="1">
    <source>
        <dbReference type="ARBA" id="ARBA00004167"/>
    </source>
</evidence>
<organism evidence="4 5">
    <name type="scientific">Yoonia phaeophyticola</name>
    <dbReference type="NCBI Taxonomy" id="3137369"/>
    <lineage>
        <taxon>Bacteria</taxon>
        <taxon>Pseudomonadati</taxon>
        <taxon>Pseudomonadota</taxon>
        <taxon>Alphaproteobacteria</taxon>
        <taxon>Rhodobacterales</taxon>
        <taxon>Paracoccaceae</taxon>
        <taxon>Yoonia</taxon>
    </lineage>
</organism>
<protein>
    <submittedName>
        <fullName evidence="4">Glycosyltransferase family 2 protein</fullName>
        <ecNumber evidence="4">2.4.-.-</ecNumber>
    </submittedName>
</protein>
<name>A0ABZ2V1I3_9RHOB</name>
<keyword evidence="4" id="KW-0808">Transferase</keyword>
<evidence type="ECO:0000313" key="5">
    <source>
        <dbReference type="Proteomes" id="UP001440612"/>
    </source>
</evidence>
<dbReference type="PANTHER" id="PTHR21461">
    <property type="entry name" value="GLYCOSYLTRANSFERASE FAMILY 92 PROTEIN"/>
    <property type="match status" value="1"/>
</dbReference>
<keyword evidence="4" id="KW-0328">Glycosyltransferase</keyword>
<dbReference type="Proteomes" id="UP001440612">
    <property type="component" value="Chromosome"/>
</dbReference>
<comment type="subcellular location">
    <subcellularLocation>
        <location evidence="1">Membrane</location>
        <topology evidence="1">Single-pass membrane protein</topology>
    </subcellularLocation>
</comment>
<dbReference type="EMBL" id="CP150951">
    <property type="protein sequence ID" value="WZC47769.1"/>
    <property type="molecule type" value="Genomic_DNA"/>
</dbReference>